<dbReference type="Pfam" id="PF17777">
    <property type="entry name" value="RL10P_insert"/>
    <property type="match status" value="1"/>
</dbReference>
<protein>
    <submittedName>
        <fullName evidence="5">50S ribosomal protein L10</fullName>
    </submittedName>
</protein>
<evidence type="ECO:0000313" key="5">
    <source>
        <dbReference type="EMBL" id="PSN84576.1"/>
    </source>
</evidence>
<dbReference type="Pfam" id="PF00466">
    <property type="entry name" value="Ribosomal_L10"/>
    <property type="match status" value="1"/>
</dbReference>
<dbReference type="EMBL" id="NEXC01000001">
    <property type="protein sequence ID" value="PSN84576.1"/>
    <property type="molecule type" value="Genomic_DNA"/>
</dbReference>
<dbReference type="GO" id="GO:0003735">
    <property type="term" value="F:structural constituent of ribosome"/>
    <property type="evidence" value="ECO:0007669"/>
    <property type="project" value="TreeGrafter"/>
</dbReference>
<evidence type="ECO:0000313" key="6">
    <source>
        <dbReference type="Proteomes" id="UP000240880"/>
    </source>
</evidence>
<dbReference type="Gene3D" id="3.30.70.1730">
    <property type="match status" value="1"/>
</dbReference>
<dbReference type="InterPro" id="IPR043141">
    <property type="entry name" value="Ribosomal_uL10-like_sf"/>
</dbReference>
<dbReference type="AlphaFoldDB" id="A0A2R6ADY0"/>
<dbReference type="PANTHER" id="PTHR45699">
    <property type="entry name" value="60S ACIDIC RIBOSOMAL PROTEIN P0"/>
    <property type="match status" value="1"/>
</dbReference>
<dbReference type="Gene3D" id="3.90.105.20">
    <property type="match status" value="1"/>
</dbReference>
<dbReference type="InterPro" id="IPR001790">
    <property type="entry name" value="Ribosomal_uL10"/>
</dbReference>
<reference evidence="5 6" key="1">
    <citation type="submission" date="2017-04" db="EMBL/GenBank/DDBJ databases">
        <title>Novel microbial lineages endemic to geothermal iron-oxide mats fill important gaps in the evolutionary history of Archaea.</title>
        <authorList>
            <person name="Jay Z.J."/>
            <person name="Beam J.P."/>
            <person name="Dlakic M."/>
            <person name="Rusch D.B."/>
            <person name="Kozubal M.A."/>
            <person name="Inskeep W.P."/>
        </authorList>
    </citation>
    <scope>NUCLEOTIDE SEQUENCE [LARGE SCALE GENOMIC DNA]</scope>
    <source>
        <strain evidence="5">OSP_D</strain>
    </source>
</reference>
<evidence type="ECO:0000259" key="4">
    <source>
        <dbReference type="Pfam" id="PF17777"/>
    </source>
</evidence>
<dbReference type="InterPro" id="IPR043164">
    <property type="entry name" value="Ribosomal_uL10-like_insert_sf"/>
</dbReference>
<evidence type="ECO:0000256" key="2">
    <source>
        <dbReference type="ARBA" id="ARBA00022980"/>
    </source>
</evidence>
<gene>
    <name evidence="5" type="ORF">B9Q01_00060</name>
</gene>
<organism evidence="5 6">
    <name type="scientific">Candidatus Marsarchaeota G1 archaeon OSP_D</name>
    <dbReference type="NCBI Taxonomy" id="1978155"/>
    <lineage>
        <taxon>Archaea</taxon>
        <taxon>Candidatus Marsarchaeota</taxon>
        <taxon>Candidatus Marsarchaeota group 1</taxon>
    </lineage>
</organism>
<dbReference type="GO" id="GO:0070180">
    <property type="term" value="F:large ribosomal subunit rRNA binding"/>
    <property type="evidence" value="ECO:0007669"/>
    <property type="project" value="TreeGrafter"/>
</dbReference>
<accession>A0A2R6ADY0</accession>
<dbReference type="SUPFAM" id="SSF160369">
    <property type="entry name" value="Ribosomal protein L10-like"/>
    <property type="match status" value="1"/>
</dbReference>
<evidence type="ECO:0000256" key="3">
    <source>
        <dbReference type="ARBA" id="ARBA00023274"/>
    </source>
</evidence>
<comment type="similarity">
    <text evidence="1">Belongs to the universal ribosomal protein uL10 family.</text>
</comment>
<feature type="domain" description="Large ribosomal subunit protein uL10-like insertion" evidence="4">
    <location>
        <begin position="119"/>
        <end position="183"/>
    </location>
</feature>
<evidence type="ECO:0000256" key="1">
    <source>
        <dbReference type="ARBA" id="ARBA00008889"/>
    </source>
</evidence>
<dbReference type="PANTHER" id="PTHR45699:SF3">
    <property type="entry name" value="LARGE RIBOSOMAL SUBUNIT PROTEIN UL10"/>
    <property type="match status" value="1"/>
</dbReference>
<dbReference type="Gene3D" id="6.10.140.760">
    <property type="match status" value="1"/>
</dbReference>
<dbReference type="GO" id="GO:0002181">
    <property type="term" value="P:cytoplasmic translation"/>
    <property type="evidence" value="ECO:0007669"/>
    <property type="project" value="TreeGrafter"/>
</dbReference>
<keyword evidence="2 5" id="KW-0689">Ribosomal protein</keyword>
<keyword evidence="3" id="KW-0687">Ribonucleoprotein</keyword>
<name>A0A2R6ADY0_9ARCH</name>
<proteinExistence type="inferred from homology"/>
<dbReference type="GO" id="GO:0022625">
    <property type="term" value="C:cytosolic large ribosomal subunit"/>
    <property type="evidence" value="ECO:0007669"/>
    <property type="project" value="TreeGrafter"/>
</dbReference>
<dbReference type="Proteomes" id="UP000240880">
    <property type="component" value="Unassembled WGS sequence"/>
</dbReference>
<sequence length="290" mass="32184">MSLTIYAKRKERKKKQLEELGNLLSKYSNFVVLSIAGVETPTLQKLRNSIRGKAELKVVKNTLFSKALDRTNLSEDIKTRIKKNLERETAVLFTNSSTFEIVALLDRFKKPVYLKPNRISPVDVVIPAGVTTLQPGPFTDSLTALGVPFDVKKNLVYIRQDTVVLKKGEFVNARLADLLREMGLAPVISSIKAKCAVDEGLFIEGEKLTLNLEQYKKEIESAYENAFSLAFNSALPEPEVMPLLVTKAYYDSLSIAVECGIVNEQTAPLVFAKALSIASALDQEIKKASK</sequence>
<comment type="caution">
    <text evidence="5">The sequence shown here is derived from an EMBL/GenBank/DDBJ whole genome shotgun (WGS) entry which is preliminary data.</text>
</comment>
<dbReference type="InterPro" id="IPR050323">
    <property type="entry name" value="Ribosomal_protein_uL10"/>
</dbReference>
<dbReference type="InterPro" id="IPR040637">
    <property type="entry name" value="Ribosomal_uL10-like_insert"/>
</dbReference>
<dbReference type="GO" id="GO:0000027">
    <property type="term" value="P:ribosomal large subunit assembly"/>
    <property type="evidence" value="ECO:0007669"/>
    <property type="project" value="TreeGrafter"/>
</dbReference>